<comment type="caution">
    <text evidence="5">The sequence shown here is derived from an EMBL/GenBank/DDBJ whole genome shotgun (WGS) entry which is preliminary data.</text>
</comment>
<name>A0A9N8MJ31_9FLAO</name>
<dbReference type="InterPro" id="IPR011628">
    <property type="entry name" value="Cleaved_adhesin"/>
</dbReference>
<feature type="signal peptide" evidence="2">
    <location>
        <begin position="1"/>
        <end position="18"/>
    </location>
</feature>
<feature type="domain" description="Cleaved adhesin" evidence="3">
    <location>
        <begin position="34"/>
        <end position="176"/>
    </location>
</feature>
<proteinExistence type="predicted"/>
<dbReference type="NCBIfam" id="NF038128">
    <property type="entry name" value="choice_anch_J"/>
    <property type="match status" value="2"/>
</dbReference>
<dbReference type="Pfam" id="PF18962">
    <property type="entry name" value="Por_Secre_tail"/>
    <property type="match status" value="1"/>
</dbReference>
<dbReference type="InterPro" id="IPR013783">
    <property type="entry name" value="Ig-like_fold"/>
</dbReference>
<dbReference type="InterPro" id="IPR026444">
    <property type="entry name" value="Secre_tail"/>
</dbReference>
<evidence type="ECO:0000256" key="2">
    <source>
        <dbReference type="SAM" id="SignalP"/>
    </source>
</evidence>
<dbReference type="EMBL" id="CAJIMS010000001">
    <property type="protein sequence ID" value="CAD7814371.1"/>
    <property type="molecule type" value="Genomic_DNA"/>
</dbReference>
<gene>
    <name evidence="5" type="primary">hagA</name>
    <name evidence="5" type="ORF">CHRY9390_02794</name>
</gene>
<dbReference type="RefSeq" id="WP_162089020.1">
    <property type="nucleotide sequence ID" value="NZ_CAJIMS010000001.1"/>
</dbReference>
<dbReference type="Proteomes" id="UP000662618">
    <property type="component" value="Unassembled WGS sequence"/>
</dbReference>
<keyword evidence="6" id="KW-1185">Reference proteome</keyword>
<evidence type="ECO:0000313" key="6">
    <source>
        <dbReference type="Proteomes" id="UP000662618"/>
    </source>
</evidence>
<dbReference type="InterPro" id="IPR036116">
    <property type="entry name" value="FN3_sf"/>
</dbReference>
<dbReference type="InterPro" id="IPR008979">
    <property type="entry name" value="Galactose-bd-like_sf"/>
</dbReference>
<evidence type="ECO:0000313" key="5">
    <source>
        <dbReference type="EMBL" id="CAD7814371.1"/>
    </source>
</evidence>
<dbReference type="AlphaFoldDB" id="A0A9N8MJ31"/>
<protein>
    <submittedName>
        <fullName evidence="5">Hemagglutinin A</fullName>
    </submittedName>
</protein>
<accession>A0A9N8MJ31</accession>
<evidence type="ECO:0000256" key="1">
    <source>
        <dbReference type="ARBA" id="ARBA00022729"/>
    </source>
</evidence>
<dbReference type="SUPFAM" id="SSF49265">
    <property type="entry name" value="Fibronectin type III"/>
    <property type="match status" value="1"/>
</dbReference>
<dbReference type="Gene3D" id="2.60.40.10">
    <property type="entry name" value="Immunoglobulins"/>
    <property type="match status" value="1"/>
</dbReference>
<evidence type="ECO:0000259" key="3">
    <source>
        <dbReference type="Pfam" id="PF07675"/>
    </source>
</evidence>
<organism evidence="5 6">
    <name type="scientific">Chryseobacterium aquaeductus</name>
    <dbReference type="NCBI Taxonomy" id="2675056"/>
    <lineage>
        <taxon>Bacteria</taxon>
        <taxon>Pseudomonadati</taxon>
        <taxon>Bacteroidota</taxon>
        <taxon>Flavobacteriia</taxon>
        <taxon>Flavobacteriales</taxon>
        <taxon>Weeksellaceae</taxon>
        <taxon>Chryseobacterium group</taxon>
        <taxon>Chryseobacterium</taxon>
    </lineage>
</organism>
<keyword evidence="1 2" id="KW-0732">Signal</keyword>
<dbReference type="SUPFAM" id="SSF49785">
    <property type="entry name" value="Galactose-binding domain-like"/>
    <property type="match status" value="1"/>
</dbReference>
<dbReference type="InterPro" id="IPR003961">
    <property type="entry name" value="FN3_dom"/>
</dbReference>
<feature type="domain" description="Secretion system C-terminal sorting" evidence="4">
    <location>
        <begin position="448"/>
        <end position="513"/>
    </location>
</feature>
<dbReference type="NCBIfam" id="TIGR04183">
    <property type="entry name" value="Por_Secre_tail"/>
    <property type="match status" value="1"/>
</dbReference>
<dbReference type="Gene3D" id="2.60.120.200">
    <property type="match status" value="2"/>
</dbReference>
<sequence length="515" mass="55537">MKKILSSLLLTASAIAFGQVFSAGFETNNGPLTNWTLYNVDALTPNTNVSYVNAAWIPSAEEFGNNVAVSTSWYTPAGISNDWMVSPAITLPSGTNTLYWHARSYDATYKESYKVYISTTGNAVANFTTPALTVNLEEATWQNKSIDLSSYAGQTIYIAFQNFSNDAFLGGIDNVHVINGTSPQPGRVMTTSNITQTTGRVNWTAATGVTGYDYSRGTVGHTPTVTGSVTGATTNFADITTGLAANSVYEYYVRSKNNAVNGAWIGPYKLFTAQPVGVATYSYGFDNTAASFYQNDGWTGAWSTNATAGNPQAGTQMVFSNNSTTVATNRWLFSKPFSFSTGNTYTVTFYLRNFGGTNPQSIKLTVGNEATTTAQSTTLWSSTTVANATWTQYTASFTPTTSGTYYFGFNHFSPIQTGTAVSLGLDTFNINGVLGVNDLDLKKKEISIYPNPATDFVNIKSSSKVIGVELFDASGRKLSATLNDNKVDIKNLEKGTYLINVETKDGISTEKFIKK</sequence>
<dbReference type="Pfam" id="PF07675">
    <property type="entry name" value="Cleaved_Adhesin"/>
    <property type="match status" value="1"/>
</dbReference>
<reference evidence="5" key="1">
    <citation type="submission" date="2020-12" db="EMBL/GenBank/DDBJ databases">
        <authorList>
            <person name="Rodrigo-Torres L."/>
            <person name="Arahal R. D."/>
            <person name="Lucena T."/>
        </authorList>
    </citation>
    <scope>NUCLEOTIDE SEQUENCE</scope>
    <source>
        <strain evidence="5">CECT 9390</strain>
    </source>
</reference>
<evidence type="ECO:0000259" key="4">
    <source>
        <dbReference type="Pfam" id="PF18962"/>
    </source>
</evidence>
<dbReference type="CDD" id="cd00063">
    <property type="entry name" value="FN3"/>
    <property type="match status" value="1"/>
</dbReference>
<feature type="chain" id="PRO_5040194352" evidence="2">
    <location>
        <begin position="19"/>
        <end position="515"/>
    </location>
</feature>